<comment type="caution">
    <text evidence="2">The sequence shown here is derived from an EMBL/GenBank/DDBJ whole genome shotgun (WGS) entry which is preliminary data.</text>
</comment>
<feature type="region of interest" description="Disordered" evidence="1">
    <location>
        <begin position="1"/>
        <end position="49"/>
    </location>
</feature>
<dbReference type="AlphaFoldDB" id="A0A645IX93"/>
<sequence length="134" mass="15077">MQRNLPESLKNELRTRLLGGDRERKSRHEPPRPCRLRAARPGNPGARGGLTLLFRRGGRRAPDPIRRAVLQAVSRRDRRPAFPRAFPKGVHSSPVRISRKGDGLSALSRDNVSRGPEKWQVDPPRGDRALSADR</sequence>
<feature type="compositionally biased region" description="Basic and acidic residues" evidence="1">
    <location>
        <begin position="111"/>
        <end position="134"/>
    </location>
</feature>
<dbReference type="EMBL" id="VSSQ01117306">
    <property type="protein sequence ID" value="MPN51813.1"/>
    <property type="molecule type" value="Genomic_DNA"/>
</dbReference>
<feature type="compositionally biased region" description="Basic and acidic residues" evidence="1">
    <location>
        <begin position="9"/>
        <end position="32"/>
    </location>
</feature>
<accession>A0A645IX93</accession>
<gene>
    <name evidence="2" type="ORF">SDC9_199462</name>
</gene>
<protein>
    <submittedName>
        <fullName evidence="2">Uncharacterized protein</fullName>
    </submittedName>
</protein>
<proteinExistence type="predicted"/>
<organism evidence="2">
    <name type="scientific">bioreactor metagenome</name>
    <dbReference type="NCBI Taxonomy" id="1076179"/>
    <lineage>
        <taxon>unclassified sequences</taxon>
        <taxon>metagenomes</taxon>
        <taxon>ecological metagenomes</taxon>
    </lineage>
</organism>
<reference evidence="2" key="1">
    <citation type="submission" date="2019-08" db="EMBL/GenBank/DDBJ databases">
        <authorList>
            <person name="Kucharzyk K."/>
            <person name="Murdoch R.W."/>
            <person name="Higgins S."/>
            <person name="Loffler F."/>
        </authorList>
    </citation>
    <scope>NUCLEOTIDE SEQUENCE</scope>
</reference>
<evidence type="ECO:0000256" key="1">
    <source>
        <dbReference type="SAM" id="MobiDB-lite"/>
    </source>
</evidence>
<name>A0A645IX93_9ZZZZ</name>
<evidence type="ECO:0000313" key="2">
    <source>
        <dbReference type="EMBL" id="MPN51813.1"/>
    </source>
</evidence>
<feature type="region of interest" description="Disordered" evidence="1">
    <location>
        <begin position="76"/>
        <end position="134"/>
    </location>
</feature>
<feature type="compositionally biased region" description="Low complexity" evidence="1">
    <location>
        <begin position="39"/>
        <end position="49"/>
    </location>
</feature>